<keyword evidence="1" id="KW-0472">Membrane</keyword>
<keyword evidence="1" id="KW-0378">Hydrolase</keyword>
<evidence type="ECO:0000259" key="3">
    <source>
        <dbReference type="Pfam" id="PF12215"/>
    </source>
</evidence>
<dbReference type="Pfam" id="PF04685">
    <property type="entry name" value="DUF608"/>
    <property type="match status" value="1"/>
</dbReference>
<dbReference type="SUPFAM" id="SSF48208">
    <property type="entry name" value="Six-hairpin glycosidases"/>
    <property type="match status" value="1"/>
</dbReference>
<comment type="similarity">
    <text evidence="1">Belongs to the non-lysosomal glucosylceramidase family.</text>
</comment>
<sequence>MAPSKNNLILSSNDTSFNNTTTISLDEESMCYDNKITNTTKGEDNLLPKHIDGPINKSNVNTLNIIAENESCLGNSTKNMTEYSMTNHYPNNFIHDNSNEKEIIKNKDFNNILKLDSSINTYGWIAKGSKKPIDHRLPFQRPPLIHCVKQLPFALRYLGYWLKNYKNRENLFINGFEPYFHHPYYGVPLGGIGTGSIGRDFRGGFCKFSLRPGIVEQQVKFIKANQFILSIKKDGTTIYQKVLSAVFTMDKKNKKLNNILKKKKKDTLSAWEFNFPEDDLEYRGLYPRSWTKYHIKECNVIVVCKQMSPVIPHDYKNSSLPTSIFEFEVENNSDDDLDISILFTWRNGTGNVKWNKEGNCETETFNFNENNNIIKGVTLKNTIFGMNCIYGLSGIEKKNQNISICEKFNPSGNGYNIWNELKSNGKVEKIADNSFDNKEIGVGVCISQNIKAHEKDSYTFNLVWHMPLIYFGKKNRLMKRRYTRYFGCDDKAIDNLIKYSFLNYSNWSKAIEEWQDPILKNNDYPDWFKSALINELYYLTDGGSIWIEYDDEWEKSEPSISEYTKNVFKEYGRFGYMESWDYRMINTYDVHFYASFALATHFPKIEHSIVSDFTDQVDRSESKLTKYYMENVKAPVKTPQRLPHDLGNPAMEPYINSNCYVMHDTAHWKDLNLKFILTAYRNYFTLRNSDIEFLKFVYPKVKSLIEVGITEWDTNNDGMIENFGVADQTYDAWKMVGCSSYCGSLWLSALRVSIEMARDIGDVEGEQKYSSILEKAKNVFNTKLWNGKYYNFDESRLSSTTIMADQLAGYWFLHSISKDLAQTILPFDRVYSSLITVYEYNCKKFNNGNMGVVNGMKPNGKVDTDHIQADEMWTGITYAVASSLIQIGEVDKSFEIAYGCYNTCYNNAGLQYQTPEALYSKNFYRAIGYMRPLSIWAMNWEMTKKEKVN</sequence>
<dbReference type="WBParaSite" id="SSTP_0000562300.1">
    <property type="protein sequence ID" value="SSTP_0000562300.1"/>
    <property type="gene ID" value="SSTP_0000562300"/>
</dbReference>
<feature type="domain" description="Glycosyl-hydrolase family 116 catalytic region" evidence="2">
    <location>
        <begin position="572"/>
        <end position="938"/>
    </location>
</feature>
<dbReference type="WBParaSite" id="TCONS_00001255.p1">
    <property type="protein sequence ID" value="TCONS_00001255.p1"/>
    <property type="gene ID" value="XLOC_001163"/>
</dbReference>
<evidence type="ECO:0000256" key="1">
    <source>
        <dbReference type="PIRNR" id="PIRNR028944"/>
    </source>
</evidence>
<dbReference type="InterPro" id="IPR008928">
    <property type="entry name" value="6-hairpin_glycosidase_sf"/>
</dbReference>
<accession>A0A913HQQ8</accession>
<dbReference type="GO" id="GO:0006680">
    <property type="term" value="P:glucosylceramide catabolic process"/>
    <property type="evidence" value="ECO:0007669"/>
    <property type="project" value="InterPro"/>
</dbReference>
<evidence type="ECO:0000259" key="2">
    <source>
        <dbReference type="Pfam" id="PF04685"/>
    </source>
</evidence>
<dbReference type="InterPro" id="IPR052566">
    <property type="entry name" value="Non-lysos_glucosylceramidase"/>
</dbReference>
<dbReference type="GO" id="GO:0016020">
    <property type="term" value="C:membrane"/>
    <property type="evidence" value="ECO:0007669"/>
    <property type="project" value="InterPro"/>
</dbReference>
<dbReference type="InterPro" id="IPR012341">
    <property type="entry name" value="6hp_glycosidase-like_sf"/>
</dbReference>
<protein>
    <recommendedName>
        <fullName evidence="1">Non-lysosomal glucosylceramidase</fullName>
        <shortName evidence="1">NLGase</shortName>
        <ecNumber evidence="1">3.2.1.45</ecNumber>
    </recommendedName>
</protein>
<dbReference type="PIRSF" id="PIRSF028944">
    <property type="entry name" value="Beta_gluc_GBA2"/>
    <property type="match status" value="1"/>
</dbReference>
<dbReference type="GO" id="GO:0008422">
    <property type="term" value="F:beta-glucosidase activity"/>
    <property type="evidence" value="ECO:0007669"/>
    <property type="project" value="TreeGrafter"/>
</dbReference>
<dbReference type="GO" id="GO:0005975">
    <property type="term" value="P:carbohydrate metabolic process"/>
    <property type="evidence" value="ECO:0007669"/>
    <property type="project" value="InterPro"/>
</dbReference>
<dbReference type="PANTHER" id="PTHR12654:SF2">
    <property type="entry name" value="NON-LYSOSOMAL GLUCOSYLCERAMIDASE"/>
    <property type="match status" value="1"/>
</dbReference>
<dbReference type="InterPro" id="IPR024462">
    <property type="entry name" value="GH116_N"/>
</dbReference>
<dbReference type="GO" id="GO:0004348">
    <property type="term" value="F:glucosylceramidase activity"/>
    <property type="evidence" value="ECO:0007669"/>
    <property type="project" value="UniProtKB-EC"/>
</dbReference>
<organism evidence="5">
    <name type="scientific">Strongyloides stercoralis</name>
    <name type="common">Threadworm</name>
    <dbReference type="NCBI Taxonomy" id="6248"/>
    <lineage>
        <taxon>Eukaryota</taxon>
        <taxon>Metazoa</taxon>
        <taxon>Ecdysozoa</taxon>
        <taxon>Nematoda</taxon>
        <taxon>Chromadorea</taxon>
        <taxon>Rhabditida</taxon>
        <taxon>Tylenchina</taxon>
        <taxon>Panagrolaimomorpha</taxon>
        <taxon>Strongyloidoidea</taxon>
        <taxon>Strongyloididae</taxon>
        <taxon>Strongyloides</taxon>
    </lineage>
</organism>
<dbReference type="InterPro" id="IPR014551">
    <property type="entry name" value="B_Glucosidase_GBA2-typ"/>
</dbReference>
<keyword evidence="1" id="KW-0443">Lipid metabolism</keyword>
<proteinExistence type="inferred from homology"/>
<dbReference type="PANTHER" id="PTHR12654">
    <property type="entry name" value="BILE ACID BETA-GLUCOSIDASE-RELATED"/>
    <property type="match status" value="1"/>
</dbReference>
<keyword evidence="4" id="KW-1185">Reference proteome</keyword>
<dbReference type="Pfam" id="PF12215">
    <property type="entry name" value="Glyco_hydr_116N"/>
    <property type="match status" value="1"/>
</dbReference>
<keyword evidence="1" id="KW-0326">Glycosidase</keyword>
<evidence type="ECO:0000313" key="4">
    <source>
        <dbReference type="Proteomes" id="UP000035681"/>
    </source>
</evidence>
<reference evidence="5" key="1">
    <citation type="submission" date="2022-10" db="UniProtKB">
        <authorList>
            <consortium name="WormBaseParasite"/>
        </authorList>
    </citation>
    <scope>IDENTIFICATION</scope>
</reference>
<dbReference type="Proteomes" id="UP000035681">
    <property type="component" value="Unplaced"/>
</dbReference>
<dbReference type="EC" id="3.2.1.45" evidence="1"/>
<dbReference type="AlphaFoldDB" id="A0A913HQQ8"/>
<comment type="catalytic activity">
    <reaction evidence="1">
        <text>a beta-D-glucosyl-(1&lt;-&gt;1')-N-acylsphing-4-enine + H2O = an N-acylsphing-4-enine + D-glucose</text>
        <dbReference type="Rhea" id="RHEA:13269"/>
        <dbReference type="ChEBI" id="CHEBI:4167"/>
        <dbReference type="ChEBI" id="CHEBI:15377"/>
        <dbReference type="ChEBI" id="CHEBI:22801"/>
        <dbReference type="ChEBI" id="CHEBI:52639"/>
        <dbReference type="EC" id="3.2.1.45"/>
    </reaction>
</comment>
<dbReference type="InterPro" id="IPR006775">
    <property type="entry name" value="GH116_catalytic"/>
</dbReference>
<dbReference type="Gene3D" id="1.50.10.10">
    <property type="match status" value="1"/>
</dbReference>
<feature type="domain" description="Glycosyl-hydrolase family 116 N-terminal" evidence="3">
    <location>
        <begin position="186"/>
        <end position="507"/>
    </location>
</feature>
<evidence type="ECO:0000313" key="5">
    <source>
        <dbReference type="WBParaSite" id="SSTP_0000562300.1"/>
    </source>
</evidence>
<comment type="function">
    <text evidence="1">Non-lysosomal glucosylceramidase that catalyzes the hydrolysis of glucosylceramide (GlcCer) to free glucose and ceramide.</text>
</comment>
<name>A0A913HQQ8_STRER</name>